<dbReference type="Proteomes" id="UP000078561">
    <property type="component" value="Unassembled WGS sequence"/>
</dbReference>
<reference evidence="9" key="1">
    <citation type="submission" date="2016-04" db="EMBL/GenBank/DDBJ databases">
        <authorList>
            <person name="Evans L.H."/>
            <person name="Alamgir A."/>
            <person name="Owens N."/>
            <person name="Weber N.D."/>
            <person name="Virtaneva K."/>
            <person name="Barbian K."/>
            <person name="Babar A."/>
            <person name="Rosenke K."/>
        </authorList>
    </citation>
    <scope>NUCLEOTIDE SEQUENCE [LARGE SCALE GENOMIC DNA]</scope>
    <source>
        <strain evidence="9">CBS 101.48</strain>
    </source>
</reference>
<keyword evidence="10" id="KW-1185">Reference proteome</keyword>
<dbReference type="EMBL" id="LT554889">
    <property type="protein sequence ID" value="SAM08231.1"/>
    <property type="molecule type" value="Genomic_DNA"/>
</dbReference>
<dbReference type="AlphaFoldDB" id="A0A163MSN0"/>
<dbReference type="InterPro" id="IPR029045">
    <property type="entry name" value="ClpP/crotonase-like_dom_sf"/>
</dbReference>
<dbReference type="STRING" id="4829.A0A163MSN0"/>
<dbReference type="GO" id="GO:0051750">
    <property type="term" value="F:delta(3,5)-delta(2,4)-dienoyl-CoA isomerase activity"/>
    <property type="evidence" value="ECO:0007669"/>
    <property type="project" value="TreeGrafter"/>
</dbReference>
<dbReference type="GO" id="GO:0005739">
    <property type="term" value="C:mitochondrion"/>
    <property type="evidence" value="ECO:0007669"/>
    <property type="project" value="TreeGrafter"/>
</dbReference>
<evidence type="ECO:0000256" key="7">
    <source>
        <dbReference type="ARBA" id="ARBA00023140"/>
    </source>
</evidence>
<dbReference type="InterPro" id="IPR045002">
    <property type="entry name" value="Ech1-like"/>
</dbReference>
<evidence type="ECO:0000256" key="4">
    <source>
        <dbReference type="ARBA" id="ARBA00022832"/>
    </source>
</evidence>
<keyword evidence="4" id="KW-0276">Fatty acid metabolism</keyword>
<name>A0A163MSN0_ABSGL</name>
<dbReference type="OMA" id="QYVAHVE"/>
<accession>A0A163MSN0</accession>
<evidence type="ECO:0000256" key="2">
    <source>
        <dbReference type="ARBA" id="ARBA00005005"/>
    </source>
</evidence>
<dbReference type="CDD" id="cd06558">
    <property type="entry name" value="crotonase-like"/>
    <property type="match status" value="1"/>
</dbReference>
<dbReference type="GO" id="GO:0005777">
    <property type="term" value="C:peroxisome"/>
    <property type="evidence" value="ECO:0007669"/>
    <property type="project" value="UniProtKB-SubCell"/>
</dbReference>
<evidence type="ECO:0000256" key="8">
    <source>
        <dbReference type="ARBA" id="ARBA00023235"/>
    </source>
</evidence>
<keyword evidence="5" id="KW-0007">Acetylation</keyword>
<dbReference type="PANTHER" id="PTHR43149:SF1">
    <property type="entry name" value="DELTA(3,5)-DELTA(2,4)-DIENOYL-COA ISOMERASE, MITOCHONDRIAL"/>
    <property type="match status" value="1"/>
</dbReference>
<sequence>MPNYQYETVKVTLHDKVAHVQLNRPTKLNAFNPGLIHDVRAVFQDLGQDKDIRAVVVSGSGRMFTAGLDLTDTAVNVENEGDLARLAYDKRAHIKEFQAAFTAIEECEKPVIAAIHNGCFGAGVDMVTACDMRYCTKDAFFCVKEVDVGLAADVGTLQRLPKVIGSQSLVRELCYTGRNLYADEALQHGLVNRVYDTSEQLIAESLKVAALIASKSPVAVVGTKHNLLYSRDHSVSEALAYTVTWSSAMLNTEDIPKSFAAFVNKKPATFSKL</sequence>
<dbReference type="FunFam" id="3.90.226.10:FF:000024">
    <property type="entry name" value="Delta3,5-delta2,4-dienoyl-CoA isomerase"/>
    <property type="match status" value="1"/>
</dbReference>
<comment type="pathway">
    <text evidence="2">Lipid metabolism; fatty acid beta-oxidation.</text>
</comment>
<keyword evidence="6" id="KW-0443">Lipid metabolism</keyword>
<dbReference type="InterPro" id="IPR001753">
    <property type="entry name" value="Enoyl-CoA_hydra/iso"/>
</dbReference>
<dbReference type="NCBIfam" id="NF004794">
    <property type="entry name" value="PRK06142.1"/>
    <property type="match status" value="1"/>
</dbReference>
<dbReference type="FunFam" id="1.10.12.10:FF:000004">
    <property type="entry name" value="Delta3,5-delta2,4-dienoyl-CoA isomerase"/>
    <property type="match status" value="1"/>
</dbReference>
<evidence type="ECO:0000313" key="10">
    <source>
        <dbReference type="Proteomes" id="UP000078561"/>
    </source>
</evidence>
<protein>
    <recommendedName>
        <fullName evidence="11">Enoyl-CoA hydratase</fullName>
    </recommendedName>
</protein>
<dbReference type="Gene3D" id="1.10.12.10">
    <property type="entry name" value="Lyase 2-enoyl-coa Hydratase, Chain A, domain 2"/>
    <property type="match status" value="1"/>
</dbReference>
<evidence type="ECO:0000256" key="5">
    <source>
        <dbReference type="ARBA" id="ARBA00022990"/>
    </source>
</evidence>
<dbReference type="OrthoDB" id="14970at2759"/>
<dbReference type="GO" id="GO:0006635">
    <property type="term" value="P:fatty acid beta-oxidation"/>
    <property type="evidence" value="ECO:0007669"/>
    <property type="project" value="UniProtKB-UniPathway"/>
</dbReference>
<dbReference type="Pfam" id="PF00378">
    <property type="entry name" value="ECH_1"/>
    <property type="match status" value="1"/>
</dbReference>
<dbReference type="Gene3D" id="3.90.226.10">
    <property type="entry name" value="2-enoyl-CoA Hydratase, Chain A, domain 1"/>
    <property type="match status" value="1"/>
</dbReference>
<evidence type="ECO:0008006" key="11">
    <source>
        <dbReference type="Google" id="ProtNLM"/>
    </source>
</evidence>
<evidence type="ECO:0000313" key="9">
    <source>
        <dbReference type="EMBL" id="SAM08231.1"/>
    </source>
</evidence>
<keyword evidence="7" id="KW-0576">Peroxisome</keyword>
<proteinExistence type="inferred from homology"/>
<dbReference type="InParanoid" id="A0A163MSN0"/>
<keyword evidence="8" id="KW-0413">Isomerase</keyword>
<gene>
    <name evidence="9" type="primary">ABSGL_13893.1 scaffold 14340</name>
</gene>
<comment type="subcellular location">
    <subcellularLocation>
        <location evidence="1">Peroxisome</location>
    </subcellularLocation>
</comment>
<evidence type="ECO:0000256" key="1">
    <source>
        <dbReference type="ARBA" id="ARBA00004275"/>
    </source>
</evidence>
<dbReference type="InterPro" id="IPR014748">
    <property type="entry name" value="Enoyl-CoA_hydra_C"/>
</dbReference>
<evidence type="ECO:0000256" key="3">
    <source>
        <dbReference type="ARBA" id="ARBA00005254"/>
    </source>
</evidence>
<dbReference type="SUPFAM" id="SSF52096">
    <property type="entry name" value="ClpP/crotonase"/>
    <property type="match status" value="1"/>
</dbReference>
<dbReference type="PANTHER" id="PTHR43149">
    <property type="entry name" value="ENOYL-COA HYDRATASE"/>
    <property type="match status" value="1"/>
</dbReference>
<dbReference type="UniPathway" id="UPA00659"/>
<organism evidence="9">
    <name type="scientific">Absidia glauca</name>
    <name type="common">Pin mould</name>
    <dbReference type="NCBI Taxonomy" id="4829"/>
    <lineage>
        <taxon>Eukaryota</taxon>
        <taxon>Fungi</taxon>
        <taxon>Fungi incertae sedis</taxon>
        <taxon>Mucoromycota</taxon>
        <taxon>Mucoromycotina</taxon>
        <taxon>Mucoromycetes</taxon>
        <taxon>Mucorales</taxon>
        <taxon>Cunninghamellaceae</taxon>
        <taxon>Absidia</taxon>
    </lineage>
</organism>
<evidence type="ECO:0000256" key="6">
    <source>
        <dbReference type="ARBA" id="ARBA00023098"/>
    </source>
</evidence>
<comment type="similarity">
    <text evidence="3">Belongs to the enoyl-CoA hydratase/isomerase family.</text>
</comment>